<dbReference type="EMBL" id="AE014299">
    <property type="protein sequence ID" value="AAN54505.2"/>
    <property type="molecule type" value="Genomic_DNA"/>
</dbReference>
<evidence type="ECO:0000259" key="1">
    <source>
        <dbReference type="Pfam" id="PF11726"/>
    </source>
</evidence>
<dbReference type="KEGG" id="son:SO_1443"/>
<reference evidence="2 3" key="2">
    <citation type="journal article" date="2005" name="Proteomics">
        <title>Global detection and characterization of hypothetical proteins in Shewanella oneidensis MR-1 using LC-MS based proteomics.</title>
        <authorList>
            <person name="Elias D.A."/>
            <person name="Monroe M.E."/>
            <person name="Marshall M.J."/>
            <person name="Romine M.F."/>
            <person name="Belieav A.S."/>
            <person name="Fredrickson J.K."/>
            <person name="Anderson G.A."/>
            <person name="Smith R.D."/>
            <person name="Lipton M.S."/>
        </authorList>
    </citation>
    <scope>NUCLEOTIDE SEQUENCE [LARGE SCALE GENOMIC DNA]</scope>
    <source>
        <strain evidence="3">ATCC 700550 / JCM 31522 / CIP 106686 / LMG 19005 / NCIMB 14063 / MR-1</strain>
    </source>
</reference>
<reference evidence="2 3" key="1">
    <citation type="journal article" date="2002" name="Nat. Biotechnol.">
        <title>Genome sequence of the dissimilatory metal ion-reducing bacterium Shewanella oneidensis.</title>
        <authorList>
            <person name="Heidelberg J.F."/>
            <person name="Paulsen I.T."/>
            <person name="Nelson K.E."/>
            <person name="Gaidos E.J."/>
            <person name="Nelson W.C."/>
            <person name="Read T.D."/>
            <person name="Eisen J.A."/>
            <person name="Seshadri R."/>
            <person name="Ward N."/>
            <person name="Methe B."/>
            <person name="Clayton R.A."/>
            <person name="Meyer T."/>
            <person name="Tsapin A."/>
            <person name="Scott J."/>
            <person name="Beanan M."/>
            <person name="Brinkac L."/>
            <person name="Daugherty S."/>
            <person name="DeBoy R.T."/>
            <person name="Dodson R.J."/>
            <person name="Durkin A.S."/>
            <person name="Haft D.H."/>
            <person name="Kolonay J.F."/>
            <person name="Madupu R."/>
            <person name="Peterson J.D."/>
            <person name="Umayam L.A."/>
            <person name="White O."/>
            <person name="Wolf A.M."/>
            <person name="Vamathevan J."/>
            <person name="Weidman J."/>
            <person name="Impraim M."/>
            <person name="Lee K."/>
            <person name="Berry K."/>
            <person name="Lee C."/>
            <person name="Mueller J."/>
            <person name="Khouri H."/>
            <person name="Gill J."/>
            <person name="Utterback T.R."/>
            <person name="McDonald L.A."/>
            <person name="Feldblyum T.V."/>
            <person name="Smith H.O."/>
            <person name="Venter J.C."/>
            <person name="Nealson K.H."/>
            <person name="Fraser C.M."/>
        </authorList>
    </citation>
    <scope>NUCLEOTIDE SEQUENCE [LARGE SCALE GENOMIC DNA]</scope>
    <source>
        <strain evidence="3">ATCC 700550 / JCM 31522 / CIP 106686 / LMG 19005 / NCIMB 14063 / MR-1</strain>
    </source>
</reference>
<sequence length="225" mass="26160">MGTDFNRNLTVLTTPQYDGLHTLSLKNGTIEEYLFNIRSVMDCVVQNYSKVFAVRVDLRFPDMFESGDTAVITRFFESLKAQLKADYQAKLRNTTDGLVHASELFYIWVKEISGRDKCHYHVCLFFNGHAYKSLGKFELDRANMYNRIHKAWASALRLDISHVQGLIHFPENAQYLLCRNQADFTYIYQDLFKRLSYFAKTDTKIYGNGNHNFGCSRVSGRLQSW</sequence>
<dbReference type="Pfam" id="PF11726">
    <property type="entry name" value="YagK_YfjJ_C"/>
    <property type="match status" value="1"/>
</dbReference>
<reference evidence="2 3" key="4">
    <citation type="journal article" date="2011" name="BMC Genomics">
        <title>Genome-wide protein localization prediction strategies for gram negative bacteria.</title>
        <authorList>
            <person name="Romine M.F."/>
        </authorList>
    </citation>
    <scope>NUCLEOTIDE SEQUENCE [LARGE SCALE GENOMIC DNA]</scope>
    <source>
        <strain evidence="3">ATCC 700550 / JCM 31522 / CIP 106686 / LMG 19005 / NCIMB 14063 / MR-1</strain>
    </source>
</reference>
<proteinExistence type="predicted"/>
<feature type="domain" description="YagK/YfjJ C-terminal" evidence="1">
    <location>
        <begin position="45"/>
        <end position="216"/>
    </location>
</feature>
<dbReference type="HOGENOM" id="CLU_086947_0_0_6"/>
<accession>Q8EGZ4</accession>
<evidence type="ECO:0000313" key="3">
    <source>
        <dbReference type="Proteomes" id="UP000008186"/>
    </source>
</evidence>
<dbReference type="OrthoDB" id="5701642at2"/>
<dbReference type="PaxDb" id="211586-SO_1443"/>
<dbReference type="PATRIC" id="fig|211586.12.peg.1390"/>
<dbReference type="PhylomeDB" id="Q8EGZ4"/>
<dbReference type="STRING" id="211586.SO_1443"/>
<dbReference type="Proteomes" id="UP000008186">
    <property type="component" value="Chromosome"/>
</dbReference>
<dbReference type="AlphaFoldDB" id="Q8EGZ4"/>
<name>Q8EGZ4_SHEON</name>
<dbReference type="RefSeq" id="WP_011071640.1">
    <property type="nucleotide sequence ID" value="NC_004347.2"/>
</dbReference>
<evidence type="ECO:0000313" key="2">
    <source>
        <dbReference type="EMBL" id="AAN54505.2"/>
    </source>
</evidence>
<reference evidence="2 3" key="3">
    <citation type="journal article" date="2008" name="Appl. Environ. Microbiol.">
        <title>Identification of mobile elements and pseudogenes in the Shewanella oneidensis MR-1 genome.</title>
        <authorList>
            <person name="Romine M.F."/>
            <person name="Carlson T.S."/>
            <person name="Norbeck A.D."/>
            <person name="McCue L.A."/>
            <person name="Lipton M.S."/>
        </authorList>
    </citation>
    <scope>NUCLEOTIDE SEQUENCE [LARGE SCALE GENOMIC DNA]</scope>
    <source>
        <strain evidence="3">ATCC 700550 / JCM 31522 / CIP 106686 / LMG 19005 / NCIMB 14063 / MR-1</strain>
    </source>
</reference>
<dbReference type="InterPro" id="IPR057271">
    <property type="entry name" value="YagK_YfjJ_C"/>
</dbReference>
<gene>
    <name evidence="2" type="primary">yagK</name>
    <name evidence="2" type="ordered locus">SO_1443</name>
</gene>
<dbReference type="BioCyc" id="SONE211586:G1GMP-1336-MONOMER"/>
<organism evidence="2 3">
    <name type="scientific">Shewanella oneidensis (strain ATCC 700550 / JCM 31522 / CIP 106686 / LMG 19005 / NCIMB 14063 / MR-1)</name>
    <dbReference type="NCBI Taxonomy" id="211586"/>
    <lineage>
        <taxon>Bacteria</taxon>
        <taxon>Pseudomonadati</taxon>
        <taxon>Pseudomonadota</taxon>
        <taxon>Gammaproteobacteria</taxon>
        <taxon>Alteromonadales</taxon>
        <taxon>Shewanellaceae</taxon>
        <taxon>Shewanella</taxon>
    </lineage>
</organism>
<keyword evidence="3" id="KW-1185">Reference proteome</keyword>
<protein>
    <recommendedName>
        <fullName evidence="1">YagK/YfjJ C-terminal domain-containing protein</fullName>
    </recommendedName>
</protein>
<dbReference type="eggNOG" id="ENOG5032T6W">
    <property type="taxonomic scope" value="Bacteria"/>
</dbReference>